<reference evidence="2 3" key="1">
    <citation type="journal article" date="2013" name="Chin. Sci. Bull.">
        <title>Genome survey uncovers the secrets of sex and lifestyle in caterpillar fungus.</title>
        <authorList>
            <person name="Hu X."/>
            <person name="Zhang Y."/>
            <person name="Xiao G."/>
            <person name="Zheng P."/>
            <person name="Xia Y."/>
            <person name="Zhang X."/>
            <person name="St Leger R.J."/>
            <person name="Liu X."/>
            <person name="Wang C."/>
        </authorList>
    </citation>
    <scope>NUCLEOTIDE SEQUENCE [LARGE SCALE GENOMIC DNA]</scope>
    <source>
        <strain evidence="3">Co18 / CGMCC 3.14243</strain>
        <tissue evidence="2">Fruit-body</tissue>
    </source>
</reference>
<accession>T5A5G1</accession>
<proteinExistence type="predicted"/>
<dbReference type="EMBL" id="KE652720">
    <property type="protein sequence ID" value="EQL00690.1"/>
    <property type="molecule type" value="Genomic_DNA"/>
</dbReference>
<sequence>MRYEDWDILLFPKDSKIPMKEFKVACHVVHDAEFSHTHGTMGLPTVTCFVPSMASGTPFQISIHSWFGPTVSQYTKSYSKYADTVKFEARLFIDGRLAASTALDQMTFWPHIIAHSFNYPKSGDLDCLKFPPFRRELLQQSFWSPADDLGRIKLVISEGFPRDSLTMPIERVKNIVSFSFQHAPLDVLESSCIAWPNNSMWRRAPWASSMPVPSYPSDDPDSHAHSPRRRISGMQGNISGYYMPGIQGVMGRPSTSSGMRCVTHPVSGTLLPTKTVAADTFGDVNPYYEWLSAIETGFNGANRAENQANPPRRITRRMSTDISMPDYTASLESGDQLAPPGDRPFLNASLRQDEDDASGHLKVPANTPTTSGQGSHEQDGIPYPIVTHNSSIPSDLASSLTNSLLNQSIPLYFQQPNFHAPATEVKSRKENRRQQPARPSPSALSAASTLGHDHQEMRRVSQHMYLPPGASVPVCTVNTQVNSPRDHDCANPESSQQGPFVGGETGASGNKLAAQDLAAGDADGTTAEKGTKRVRNYTPMSVKTIDDEDDEPRRPRERLTPFTNEVPAKETA</sequence>
<gene>
    <name evidence="2" type="ORF">OCS_03600</name>
</gene>
<keyword evidence="2" id="KW-0830">Ubiquinone</keyword>
<evidence type="ECO:0000313" key="3">
    <source>
        <dbReference type="Proteomes" id="UP000019374"/>
    </source>
</evidence>
<dbReference type="HOGENOM" id="CLU_018143_0_0_1"/>
<protein>
    <submittedName>
        <fullName evidence="2">NADH dehydrogenase (Ubiquinone)-like protein</fullName>
    </submittedName>
</protein>
<evidence type="ECO:0000313" key="2">
    <source>
        <dbReference type="EMBL" id="EQL00690.1"/>
    </source>
</evidence>
<feature type="region of interest" description="Disordered" evidence="1">
    <location>
        <begin position="212"/>
        <end position="234"/>
    </location>
</feature>
<dbReference type="AlphaFoldDB" id="T5A5G1"/>
<evidence type="ECO:0000256" key="1">
    <source>
        <dbReference type="SAM" id="MobiDB-lite"/>
    </source>
</evidence>
<dbReference type="Proteomes" id="UP000019374">
    <property type="component" value="Unassembled WGS sequence"/>
</dbReference>
<name>T5A5G1_OPHSC</name>
<feature type="region of interest" description="Disordered" evidence="1">
    <location>
        <begin position="483"/>
        <end position="572"/>
    </location>
</feature>
<feature type="compositionally biased region" description="Low complexity" evidence="1">
    <location>
        <begin position="436"/>
        <end position="448"/>
    </location>
</feature>
<feature type="region of interest" description="Disordered" evidence="1">
    <location>
        <begin position="326"/>
        <end position="384"/>
    </location>
</feature>
<feature type="compositionally biased region" description="Low complexity" evidence="1">
    <location>
        <begin position="512"/>
        <end position="527"/>
    </location>
</feature>
<organism evidence="2 3">
    <name type="scientific">Ophiocordyceps sinensis (strain Co18 / CGMCC 3.14243)</name>
    <name type="common">Yarsagumba caterpillar fungus</name>
    <name type="synonym">Hirsutella sinensis</name>
    <dbReference type="NCBI Taxonomy" id="911162"/>
    <lineage>
        <taxon>Eukaryota</taxon>
        <taxon>Fungi</taxon>
        <taxon>Dikarya</taxon>
        <taxon>Ascomycota</taxon>
        <taxon>Pezizomycotina</taxon>
        <taxon>Sordariomycetes</taxon>
        <taxon>Hypocreomycetidae</taxon>
        <taxon>Hypocreales</taxon>
        <taxon>Ophiocordycipitaceae</taxon>
        <taxon>Ophiocordyceps</taxon>
    </lineage>
</organism>
<feature type="compositionally biased region" description="Polar residues" evidence="1">
    <location>
        <begin position="366"/>
        <end position="375"/>
    </location>
</feature>
<dbReference type="OrthoDB" id="5417628at2759"/>
<dbReference type="eggNOG" id="ENOG502SNQW">
    <property type="taxonomic scope" value="Eukaryota"/>
</dbReference>
<feature type="region of interest" description="Disordered" evidence="1">
    <location>
        <begin position="423"/>
        <end position="457"/>
    </location>
</feature>